<feature type="compositionally biased region" description="Polar residues" evidence="1">
    <location>
        <begin position="59"/>
        <end position="85"/>
    </location>
</feature>
<dbReference type="EMBL" id="UOFA01000067">
    <property type="protein sequence ID" value="VAW44048.1"/>
    <property type="molecule type" value="Genomic_DNA"/>
</dbReference>
<feature type="compositionally biased region" description="Basic residues" evidence="1">
    <location>
        <begin position="39"/>
        <end position="58"/>
    </location>
</feature>
<accession>A0A3B0VKA4</accession>
<evidence type="ECO:0000256" key="1">
    <source>
        <dbReference type="SAM" id="MobiDB-lite"/>
    </source>
</evidence>
<feature type="region of interest" description="Disordered" evidence="1">
    <location>
        <begin position="30"/>
        <end position="128"/>
    </location>
</feature>
<protein>
    <submittedName>
        <fullName evidence="2">Uncharacterized protein</fullName>
    </submittedName>
</protein>
<dbReference type="AlphaFoldDB" id="A0A3B0VKA4"/>
<name>A0A3B0VKA4_9ZZZZ</name>
<evidence type="ECO:0000313" key="2">
    <source>
        <dbReference type="EMBL" id="VAW44048.1"/>
    </source>
</evidence>
<gene>
    <name evidence="2" type="ORF">MNBD_GAMMA02-601</name>
</gene>
<proteinExistence type="predicted"/>
<organism evidence="2">
    <name type="scientific">hydrothermal vent metagenome</name>
    <dbReference type="NCBI Taxonomy" id="652676"/>
    <lineage>
        <taxon>unclassified sequences</taxon>
        <taxon>metagenomes</taxon>
        <taxon>ecological metagenomes</taxon>
    </lineage>
</organism>
<sequence length="252" mass="30386">MKSFKTYLTTYLALGALVFSVSAMADRSRDGVSYNNKNKVNKSQRHVQKHSGNKHQHNNRNNGYKGQHSARQQVRSNNHGSSPSYNDRVYNGKGNKHRNNQSYNDRLYRGSGNRHNNNQRGFNGDYRNNRHFDNSNRRYNSYGHNGGHISHNYYKPKKYYKKWKKQNRRHWKNKYHHFNNYNAYSNDQYRYRPVRGLGHYFDRPSYGYGHWHEGAWCASYHDERFYQDYYSYYPYQNGWRHGDGDFGIWFSL</sequence>
<reference evidence="2" key="1">
    <citation type="submission" date="2018-06" db="EMBL/GenBank/DDBJ databases">
        <authorList>
            <person name="Zhirakovskaya E."/>
        </authorList>
    </citation>
    <scope>NUCLEOTIDE SEQUENCE</scope>
</reference>